<dbReference type="PANTHER" id="PTHR47291">
    <property type="entry name" value="PEPTIDE UPSTREAM PROTEIN"/>
    <property type="match status" value="1"/>
</dbReference>
<feature type="domain" description="Methyltransferase type 11" evidence="2">
    <location>
        <begin position="116"/>
        <end position="195"/>
    </location>
</feature>
<dbReference type="AlphaFoldDB" id="A0ABD1Q4S1"/>
<dbReference type="GO" id="GO:0008168">
    <property type="term" value="F:methyltransferase activity"/>
    <property type="evidence" value="ECO:0007669"/>
    <property type="project" value="UniProtKB-KW"/>
</dbReference>
<keyword evidence="1" id="KW-1133">Transmembrane helix</keyword>
<evidence type="ECO:0000313" key="5">
    <source>
        <dbReference type="Proteomes" id="UP001604336"/>
    </source>
</evidence>
<dbReference type="SUPFAM" id="SSF53335">
    <property type="entry name" value="S-adenosyl-L-methionine-dependent methyltransferases"/>
    <property type="match status" value="1"/>
</dbReference>
<evidence type="ECO:0000259" key="2">
    <source>
        <dbReference type="Pfam" id="PF08241"/>
    </source>
</evidence>
<dbReference type="EMBL" id="JBFOLK010000012">
    <property type="protein sequence ID" value="KAL2471193.1"/>
    <property type="molecule type" value="Genomic_DNA"/>
</dbReference>
<gene>
    <name evidence="4" type="ORF">Adt_39329</name>
</gene>
<keyword evidence="1" id="KW-0472">Membrane</keyword>
<dbReference type="Pfam" id="PF25276">
    <property type="entry name" value="DUF7870"/>
    <property type="match status" value="1"/>
</dbReference>
<accession>A0ABD1Q4S1</accession>
<dbReference type="Proteomes" id="UP001604336">
    <property type="component" value="Unassembled WGS sequence"/>
</dbReference>
<feature type="transmembrane region" description="Helical" evidence="1">
    <location>
        <begin position="20"/>
        <end position="38"/>
    </location>
</feature>
<dbReference type="GO" id="GO:0032259">
    <property type="term" value="P:methylation"/>
    <property type="evidence" value="ECO:0007669"/>
    <property type="project" value="UniProtKB-KW"/>
</dbReference>
<organism evidence="4 5">
    <name type="scientific">Abeliophyllum distichum</name>
    <dbReference type="NCBI Taxonomy" id="126358"/>
    <lineage>
        <taxon>Eukaryota</taxon>
        <taxon>Viridiplantae</taxon>
        <taxon>Streptophyta</taxon>
        <taxon>Embryophyta</taxon>
        <taxon>Tracheophyta</taxon>
        <taxon>Spermatophyta</taxon>
        <taxon>Magnoliopsida</taxon>
        <taxon>eudicotyledons</taxon>
        <taxon>Gunneridae</taxon>
        <taxon>Pentapetalae</taxon>
        <taxon>asterids</taxon>
        <taxon>lamiids</taxon>
        <taxon>Lamiales</taxon>
        <taxon>Oleaceae</taxon>
        <taxon>Forsythieae</taxon>
        <taxon>Abeliophyllum</taxon>
    </lineage>
</organism>
<dbReference type="Gene3D" id="3.40.50.150">
    <property type="entry name" value="Vaccinia Virus protein VP39"/>
    <property type="match status" value="1"/>
</dbReference>
<sequence>MDLNFLKWRILRGSLVARVVLRAFMFVLATTVVSFMQMTHEAGIVGRMVSNIDICPLNFGSSQDLNFTGLLKPTPSFMSSLFGTTPTPCVESRNFIKNAFKGLMEKHLLDSNAKALCVGEGSASTVLALRELGFSNAYGVDRHPFFSLVQRRFVYELNFEDNHFDFVFSRDLDRVSVPSLLVVEIERVLHPGGIGAILLGGRNFHSGGLVRLATPVVSFLKSSDVIYVCGVGSSTLVVFKKRYEIFSAFEQFQLPDNCPSVTTNKEFMKFMEPLADGKSGKFELEPLYLANFMNISSRNKLVYINIGAGEFAKENVAKLSKNYCSNHHAGFDVFVIDHRTSVLSSYVTGPGINFIYHPGLAGENAADEINSDEYFSAPPDEAGFDFIHWFNETVADGDFVVLMMNAKPVELNILVELFKSGAICHVDELFLRCSNEEDCRTTTHGDRCEPFQESKGEWRIRPPVVGQLSLEQMWQTSSCFSMCLISYGVVGKLSLV</sequence>
<dbReference type="PANTHER" id="PTHR47291:SF1">
    <property type="entry name" value="PEPTIDE UPSTREAM PROTEIN"/>
    <property type="match status" value="1"/>
</dbReference>
<keyword evidence="1" id="KW-0812">Transmembrane</keyword>
<dbReference type="InterPro" id="IPR013216">
    <property type="entry name" value="Methyltransf_11"/>
</dbReference>
<keyword evidence="5" id="KW-1185">Reference proteome</keyword>
<evidence type="ECO:0000256" key="1">
    <source>
        <dbReference type="SAM" id="Phobius"/>
    </source>
</evidence>
<dbReference type="Pfam" id="PF08241">
    <property type="entry name" value="Methyltransf_11"/>
    <property type="match status" value="1"/>
</dbReference>
<comment type="caution">
    <text evidence="4">The sequence shown here is derived from an EMBL/GenBank/DDBJ whole genome shotgun (WGS) entry which is preliminary data.</text>
</comment>
<feature type="domain" description="DUF7870" evidence="3">
    <location>
        <begin position="384"/>
        <end position="441"/>
    </location>
</feature>
<protein>
    <submittedName>
        <fullName evidence="4">S-adenosyl-L-methionine-dependent methyltransferase</fullName>
    </submittedName>
</protein>
<name>A0ABD1Q4S1_9LAMI</name>
<dbReference type="InterPro" id="IPR029063">
    <property type="entry name" value="SAM-dependent_MTases_sf"/>
</dbReference>
<proteinExistence type="predicted"/>
<dbReference type="GO" id="GO:0009820">
    <property type="term" value="P:alkaloid metabolic process"/>
    <property type="evidence" value="ECO:0007669"/>
    <property type="project" value="UniProtKB-KW"/>
</dbReference>
<keyword evidence="4" id="KW-0808">Transferase</keyword>
<keyword evidence="4" id="KW-0489">Methyltransferase</keyword>
<dbReference type="InterPro" id="IPR057192">
    <property type="entry name" value="DUF7870"/>
</dbReference>
<evidence type="ECO:0000259" key="3">
    <source>
        <dbReference type="Pfam" id="PF25276"/>
    </source>
</evidence>
<reference evidence="5" key="1">
    <citation type="submission" date="2024-07" db="EMBL/GenBank/DDBJ databases">
        <title>Two chromosome-level genome assemblies of Korean endemic species Abeliophyllum distichum and Forsythia ovata (Oleaceae).</title>
        <authorList>
            <person name="Jang H."/>
        </authorList>
    </citation>
    <scope>NUCLEOTIDE SEQUENCE [LARGE SCALE GENOMIC DNA]</scope>
</reference>
<evidence type="ECO:0000313" key="4">
    <source>
        <dbReference type="EMBL" id="KAL2471193.1"/>
    </source>
</evidence>